<dbReference type="NCBIfam" id="NF006134">
    <property type="entry name" value="PRK08279.1"/>
    <property type="match status" value="1"/>
</dbReference>
<evidence type="ECO:0000256" key="12">
    <source>
        <dbReference type="ARBA" id="ARBA00023136"/>
    </source>
</evidence>
<dbReference type="InterPro" id="IPR000873">
    <property type="entry name" value="AMP-dep_synth/lig_dom"/>
</dbReference>
<dbReference type="AlphaFoldDB" id="A0AAN9XXV3"/>
<evidence type="ECO:0000256" key="1">
    <source>
        <dbReference type="ARBA" id="ARBA00004651"/>
    </source>
</evidence>
<evidence type="ECO:0000256" key="20">
    <source>
        <dbReference type="ARBA" id="ARBA00068795"/>
    </source>
</evidence>
<dbReference type="InterPro" id="IPR045851">
    <property type="entry name" value="AMP-bd_C_sf"/>
</dbReference>
<gene>
    <name evidence="24" type="ORF">V9T40_010670</name>
</gene>
<keyword evidence="3" id="KW-0813">Transport</keyword>
<comment type="catalytic activity">
    <reaction evidence="15">
        <text>a very long-chain fatty acid + ATP + CoA = a very long-chain fatty acyl-CoA + AMP + diphosphate</text>
        <dbReference type="Rhea" id="RHEA:54536"/>
        <dbReference type="ChEBI" id="CHEBI:30616"/>
        <dbReference type="ChEBI" id="CHEBI:33019"/>
        <dbReference type="ChEBI" id="CHEBI:57287"/>
        <dbReference type="ChEBI" id="CHEBI:58950"/>
        <dbReference type="ChEBI" id="CHEBI:138261"/>
        <dbReference type="ChEBI" id="CHEBI:456215"/>
    </reaction>
    <physiologicalReaction direction="left-to-right" evidence="15">
        <dbReference type="Rhea" id="RHEA:54537"/>
    </physiologicalReaction>
</comment>
<dbReference type="FunFam" id="3.40.50.12780:FF:000019">
    <property type="entry name" value="Long-chain fatty acid transporter"/>
    <property type="match status" value="1"/>
</dbReference>
<evidence type="ECO:0000256" key="21">
    <source>
        <dbReference type="ARBA" id="ARBA00078285"/>
    </source>
</evidence>
<evidence type="ECO:0000256" key="15">
    <source>
        <dbReference type="ARBA" id="ARBA00036527"/>
    </source>
</evidence>
<keyword evidence="7" id="KW-0547">Nucleotide-binding</keyword>
<keyword evidence="8" id="KW-0276">Fatty acid metabolism</keyword>
<evidence type="ECO:0000256" key="9">
    <source>
        <dbReference type="ARBA" id="ARBA00022840"/>
    </source>
</evidence>
<evidence type="ECO:0000313" key="24">
    <source>
        <dbReference type="EMBL" id="KAK7573479.1"/>
    </source>
</evidence>
<comment type="caution">
    <text evidence="24">The sequence shown here is derived from an EMBL/GenBank/DDBJ whole genome shotgun (WGS) entry which is preliminary data.</text>
</comment>
<dbReference type="GO" id="GO:0044539">
    <property type="term" value="P:long-chain fatty acid import into cell"/>
    <property type="evidence" value="ECO:0007669"/>
    <property type="project" value="TreeGrafter"/>
</dbReference>
<dbReference type="PROSITE" id="PS00455">
    <property type="entry name" value="AMP_BINDING"/>
    <property type="match status" value="1"/>
</dbReference>
<protein>
    <recommendedName>
        <fullName evidence="20">Very long-chain fatty acid transport protein</fullName>
        <ecNumber evidence="14">6.2.1.3</ecNumber>
    </recommendedName>
    <alternativeName>
        <fullName evidence="16">Long-chain-fatty-acid--CoA ligase</fullName>
    </alternativeName>
    <alternativeName>
        <fullName evidence="21">Very-long-chain acyl-CoA synthetase</fullName>
    </alternativeName>
</protein>
<keyword evidence="6 22" id="KW-0812">Transmembrane</keyword>
<comment type="function">
    <text evidence="19">Acyl-CoA synthetase required for both the import of long chain fatty acids (LCFAs) (C14-C18) and the activation very long chain fatty acids (VLCFAs) (C20-C26) by esterification of the fatty acids into metabolically active CoA-thioesters for subsequent degradation or incorporation into phospholipids. The transport and fatty acyl-CoA synthetase activities are genetically separable and are thus independent activities. Esterifies VLCFAs in the peroxisome matrix. The VLCFAs are actively transported into peroxisomes by a PXA1-PXA2 heterodimeric transporter in the peroxisomal membrane.</text>
</comment>
<evidence type="ECO:0000256" key="14">
    <source>
        <dbReference type="ARBA" id="ARBA00026121"/>
    </source>
</evidence>
<reference evidence="24 25" key="1">
    <citation type="submission" date="2024-03" db="EMBL/GenBank/DDBJ databases">
        <title>Adaptation during the transition from Ophiocordyceps entomopathogen to insect associate is accompanied by gene loss and intensified selection.</title>
        <authorList>
            <person name="Ward C.M."/>
            <person name="Onetto C.A."/>
            <person name="Borneman A.R."/>
        </authorList>
    </citation>
    <scope>NUCLEOTIDE SEQUENCE [LARGE SCALE GENOMIC DNA]</scope>
    <source>
        <strain evidence="24">AWRI1</strain>
        <tissue evidence="24">Single Adult Female</tissue>
    </source>
</reference>
<evidence type="ECO:0000256" key="8">
    <source>
        <dbReference type="ARBA" id="ARBA00022832"/>
    </source>
</evidence>
<keyword evidence="13" id="KW-0576">Peroxisome</keyword>
<dbReference type="PANTHER" id="PTHR43107:SF15">
    <property type="entry name" value="FATTY ACID TRANSPORT PROTEIN 3, ISOFORM A"/>
    <property type="match status" value="1"/>
</dbReference>
<dbReference type="GO" id="GO:0005524">
    <property type="term" value="F:ATP binding"/>
    <property type="evidence" value="ECO:0007669"/>
    <property type="project" value="UniProtKB-KW"/>
</dbReference>
<feature type="transmembrane region" description="Helical" evidence="22">
    <location>
        <begin position="17"/>
        <end position="34"/>
    </location>
</feature>
<comment type="similarity">
    <text evidence="2">Belongs to the ATP-dependent AMP-binding enzyme family.</text>
</comment>
<evidence type="ECO:0000256" key="11">
    <source>
        <dbReference type="ARBA" id="ARBA00023055"/>
    </source>
</evidence>
<dbReference type="InterPro" id="IPR020845">
    <property type="entry name" value="AMP-binding_CS"/>
</dbReference>
<evidence type="ECO:0000256" key="18">
    <source>
        <dbReference type="ARBA" id="ARBA00048666"/>
    </source>
</evidence>
<evidence type="ECO:0000256" key="5">
    <source>
        <dbReference type="ARBA" id="ARBA00022598"/>
    </source>
</evidence>
<dbReference type="SUPFAM" id="SSF56801">
    <property type="entry name" value="Acetyl-CoA synthetase-like"/>
    <property type="match status" value="1"/>
</dbReference>
<evidence type="ECO:0000256" key="4">
    <source>
        <dbReference type="ARBA" id="ARBA00022475"/>
    </source>
</evidence>
<dbReference type="Gene3D" id="3.40.50.12780">
    <property type="entry name" value="N-terminal domain of ligase-like"/>
    <property type="match status" value="1"/>
</dbReference>
<evidence type="ECO:0000256" key="2">
    <source>
        <dbReference type="ARBA" id="ARBA00006432"/>
    </source>
</evidence>
<keyword evidence="8" id="KW-0443">Lipid metabolism</keyword>
<evidence type="ECO:0000259" key="23">
    <source>
        <dbReference type="Pfam" id="PF00501"/>
    </source>
</evidence>
<evidence type="ECO:0000256" key="10">
    <source>
        <dbReference type="ARBA" id="ARBA00022989"/>
    </source>
</evidence>
<keyword evidence="10 22" id="KW-1133">Transmembrane helix</keyword>
<keyword evidence="4" id="KW-1003">Cell membrane</keyword>
<dbReference type="GO" id="GO:0005778">
    <property type="term" value="C:peroxisomal membrane"/>
    <property type="evidence" value="ECO:0007669"/>
    <property type="project" value="UniProtKB-SubCell"/>
</dbReference>
<dbReference type="EMBL" id="JBBCAQ010000037">
    <property type="protein sequence ID" value="KAK7573479.1"/>
    <property type="molecule type" value="Genomic_DNA"/>
</dbReference>
<evidence type="ECO:0000256" key="16">
    <source>
        <dbReference type="ARBA" id="ARBA00041297"/>
    </source>
</evidence>
<evidence type="ECO:0000256" key="22">
    <source>
        <dbReference type="SAM" id="Phobius"/>
    </source>
</evidence>
<feature type="domain" description="AMP-dependent synthetase/ligase" evidence="23">
    <location>
        <begin position="79"/>
        <end position="423"/>
    </location>
</feature>
<comment type="catalytic activity">
    <reaction evidence="18">
        <text>tetracosanoate + ATP + CoA = tetracosanoyl-CoA + AMP + diphosphate</text>
        <dbReference type="Rhea" id="RHEA:33639"/>
        <dbReference type="ChEBI" id="CHEBI:30616"/>
        <dbReference type="ChEBI" id="CHEBI:31014"/>
        <dbReference type="ChEBI" id="CHEBI:33019"/>
        <dbReference type="ChEBI" id="CHEBI:57287"/>
        <dbReference type="ChEBI" id="CHEBI:65052"/>
        <dbReference type="ChEBI" id="CHEBI:456215"/>
    </reaction>
    <physiologicalReaction direction="left-to-right" evidence="18">
        <dbReference type="Rhea" id="RHEA:33640"/>
    </physiologicalReaction>
</comment>
<dbReference type="EC" id="6.2.1.3" evidence="14"/>
<evidence type="ECO:0000256" key="19">
    <source>
        <dbReference type="ARBA" id="ARBA00060276"/>
    </source>
</evidence>
<name>A0AAN9XXV3_9HEMI</name>
<dbReference type="InterPro" id="IPR042099">
    <property type="entry name" value="ANL_N_sf"/>
</dbReference>
<dbReference type="GO" id="GO:0005324">
    <property type="term" value="F:long-chain fatty acid transmembrane transporter activity"/>
    <property type="evidence" value="ECO:0007669"/>
    <property type="project" value="TreeGrafter"/>
</dbReference>
<keyword evidence="12 22" id="KW-0472">Membrane</keyword>
<evidence type="ECO:0000256" key="17">
    <source>
        <dbReference type="ARBA" id="ARBA00046271"/>
    </source>
</evidence>
<comment type="subcellular location">
    <subcellularLocation>
        <location evidence="1">Cell membrane</location>
        <topology evidence="1">Multi-pass membrane protein</topology>
    </subcellularLocation>
    <subcellularLocation>
        <location evidence="17">Peroxisome membrane</location>
    </subcellularLocation>
</comment>
<dbReference type="FunFam" id="3.30.300.30:FF:000002">
    <property type="entry name" value="Long-chain fatty acid transport protein 1"/>
    <property type="match status" value="1"/>
</dbReference>
<dbReference type="GO" id="GO:0004467">
    <property type="term" value="F:long-chain fatty acid-CoA ligase activity"/>
    <property type="evidence" value="ECO:0007669"/>
    <property type="project" value="UniProtKB-EC"/>
</dbReference>
<proteinExistence type="inferred from homology"/>
<keyword evidence="25" id="KW-1185">Reference proteome</keyword>
<evidence type="ECO:0000313" key="25">
    <source>
        <dbReference type="Proteomes" id="UP001367676"/>
    </source>
</evidence>
<keyword evidence="11" id="KW-0445">Lipid transport</keyword>
<accession>A0AAN9XXV3</accession>
<evidence type="ECO:0000256" key="7">
    <source>
        <dbReference type="ARBA" id="ARBA00022741"/>
    </source>
</evidence>
<organism evidence="24 25">
    <name type="scientific">Parthenolecanium corni</name>
    <dbReference type="NCBI Taxonomy" id="536013"/>
    <lineage>
        <taxon>Eukaryota</taxon>
        <taxon>Metazoa</taxon>
        <taxon>Ecdysozoa</taxon>
        <taxon>Arthropoda</taxon>
        <taxon>Hexapoda</taxon>
        <taxon>Insecta</taxon>
        <taxon>Pterygota</taxon>
        <taxon>Neoptera</taxon>
        <taxon>Paraneoptera</taxon>
        <taxon>Hemiptera</taxon>
        <taxon>Sternorrhyncha</taxon>
        <taxon>Coccoidea</taxon>
        <taxon>Coccidae</taxon>
        <taxon>Parthenolecanium</taxon>
    </lineage>
</organism>
<dbReference type="Gene3D" id="3.30.300.30">
    <property type="match status" value="1"/>
</dbReference>
<keyword evidence="5" id="KW-0436">Ligase</keyword>
<sequence>MEFRERVAGILYGDSRLLNFSILPVIVATFIFYYRRQLYLIWKTLPRDLKFLRGVFGVIFDFIKFSRSTNLVLLFNKLVEKNADKTIFYYQDRQWTVKELDEYSNKIARIFQQRGYKKGDVVALMCLNRPELVGIWLGLGKIGVITALINTSLKSVSLAHCVNIVNSKAFILAADFAKDVEEIRDQLSNKLEYILIDECATCFSGATTHLCAEVEKTNGKPVRPSEPIQYSDPLIYIYTSGTTGLPKAAIMTHIRLLYLGIGVKNMVGILPSDIIYNPLPMYHTGGGLLCVIPCLIYGSSMAIRTKFSASGYIPDCIKYKCTIGQYIGEMCRYISAVPPNSTDTNHHLRLILGNGVRANVWKLFLERFQLPKIIEFYGSTEGNSNIVNTDNTIGAVGFKPSFIPKWLFPIILIKYDEETGQPLRNKNGLCIPCEKNEPGMCIGLIKKDPLRRFEGYVDKKETKKKIIYDVLKKGDSAFLSGDILYMDELGYLYFKDRTGDTFRWKGENVSTVEVEIVIQRLIGYKDCTVYGVEVGNLEGRAGMVAIVDPKHEVDLDALAKGLDKNLPIFARPLFLRILSEITLTGTFKIVKTDLKKEAFNLNIVKDDLYFKDPVKGFIPITQQLYEDITNGVVKV</sequence>
<dbReference type="Proteomes" id="UP001367676">
    <property type="component" value="Unassembled WGS sequence"/>
</dbReference>
<dbReference type="PANTHER" id="PTHR43107">
    <property type="entry name" value="LONG-CHAIN FATTY ACID TRANSPORT PROTEIN"/>
    <property type="match status" value="1"/>
</dbReference>
<evidence type="ECO:0000256" key="3">
    <source>
        <dbReference type="ARBA" id="ARBA00022448"/>
    </source>
</evidence>
<dbReference type="GO" id="GO:0005886">
    <property type="term" value="C:plasma membrane"/>
    <property type="evidence" value="ECO:0007669"/>
    <property type="project" value="UniProtKB-SubCell"/>
</dbReference>
<evidence type="ECO:0000256" key="6">
    <source>
        <dbReference type="ARBA" id="ARBA00022692"/>
    </source>
</evidence>
<dbReference type="Pfam" id="PF00501">
    <property type="entry name" value="AMP-binding"/>
    <property type="match status" value="1"/>
</dbReference>
<evidence type="ECO:0000256" key="13">
    <source>
        <dbReference type="ARBA" id="ARBA00023140"/>
    </source>
</evidence>
<dbReference type="GO" id="GO:0005789">
    <property type="term" value="C:endoplasmic reticulum membrane"/>
    <property type="evidence" value="ECO:0007669"/>
    <property type="project" value="TreeGrafter"/>
</dbReference>
<keyword evidence="9" id="KW-0067">ATP-binding</keyword>